<dbReference type="InterPro" id="IPR036388">
    <property type="entry name" value="WH-like_DNA-bd_sf"/>
</dbReference>
<dbReference type="SMART" id="SM00418">
    <property type="entry name" value="HTH_ARSR"/>
    <property type="match status" value="1"/>
</dbReference>
<organism evidence="2 3">
    <name type="scientific">Streptomyces galbus</name>
    <dbReference type="NCBI Taxonomy" id="33898"/>
    <lineage>
        <taxon>Bacteria</taxon>
        <taxon>Bacillati</taxon>
        <taxon>Actinomycetota</taxon>
        <taxon>Actinomycetes</taxon>
        <taxon>Kitasatosporales</taxon>
        <taxon>Streptomycetaceae</taxon>
        <taxon>Streptomyces</taxon>
    </lineage>
</organism>
<dbReference type="EMBL" id="JAAXMD010000148">
    <property type="protein sequence ID" value="NKQ26085.1"/>
    <property type="molecule type" value="Genomic_DNA"/>
</dbReference>
<dbReference type="PROSITE" id="PS50987">
    <property type="entry name" value="HTH_ARSR_2"/>
    <property type="match status" value="1"/>
</dbReference>
<dbReference type="InterPro" id="IPR011991">
    <property type="entry name" value="ArsR-like_HTH"/>
</dbReference>
<feature type="domain" description="HTH arsR-type" evidence="1">
    <location>
        <begin position="12"/>
        <end position="90"/>
    </location>
</feature>
<comment type="caution">
    <text evidence="2">The sequence shown here is derived from an EMBL/GenBank/DDBJ whole genome shotgun (WGS) entry which is preliminary data.</text>
</comment>
<evidence type="ECO:0000259" key="1">
    <source>
        <dbReference type="PROSITE" id="PS50987"/>
    </source>
</evidence>
<reference evidence="2 3" key="1">
    <citation type="submission" date="2020-04" db="EMBL/GenBank/DDBJ databases">
        <title>Genome sequence of Streptomyces galbus strain I339.</title>
        <authorList>
            <person name="Silva E.A.N."/>
            <person name="Merces M."/>
            <person name="Castelo Branco A.P.O.T."/>
            <person name="Vasconcelos P.C."/>
            <person name="Costa N.P."/>
            <person name="Marinho G.C.S."/>
            <person name="Oliveira C.J.B."/>
            <person name="Araujo D."/>
            <person name="Rodrigues Junior V.S."/>
            <person name="Almeida R."/>
            <person name="Silva Filho U.R."/>
            <person name="Andrade A.S.A."/>
            <person name="Cibulski S.P."/>
        </authorList>
    </citation>
    <scope>NUCLEOTIDE SEQUENCE [LARGE SCALE GENOMIC DNA]</scope>
    <source>
        <strain evidence="2 3">I339</strain>
    </source>
</reference>
<dbReference type="SUPFAM" id="SSF46785">
    <property type="entry name" value="Winged helix' DNA-binding domain"/>
    <property type="match status" value="1"/>
</dbReference>
<dbReference type="InterPro" id="IPR001845">
    <property type="entry name" value="HTH_ArsR_DNA-bd_dom"/>
</dbReference>
<proteinExistence type="predicted"/>
<dbReference type="CDD" id="cd00090">
    <property type="entry name" value="HTH_ARSR"/>
    <property type="match status" value="1"/>
</dbReference>
<keyword evidence="3" id="KW-1185">Reference proteome</keyword>
<accession>A0ABX1ILE9</accession>
<gene>
    <name evidence="2" type="ORF">HF200_17020</name>
</gene>
<sequence>MVQHLVAEPTPPEPALPETLTLRFDALAHPVRLRLLRTSACGPHTTGELAHGWEPSPQGDSRHLAVLRPCGASQARRQGRYVRYSHSLPA</sequence>
<evidence type="ECO:0000313" key="2">
    <source>
        <dbReference type="EMBL" id="NKQ26085.1"/>
    </source>
</evidence>
<protein>
    <submittedName>
        <fullName evidence="2">Winged helix-turn-helix transcriptional regulator</fullName>
    </submittedName>
</protein>
<dbReference type="InterPro" id="IPR036390">
    <property type="entry name" value="WH_DNA-bd_sf"/>
</dbReference>
<dbReference type="RefSeq" id="WP_168374257.1">
    <property type="nucleotide sequence ID" value="NZ_JAAXMD010000148.1"/>
</dbReference>
<dbReference type="Proteomes" id="UP000744032">
    <property type="component" value="Unassembled WGS sequence"/>
</dbReference>
<dbReference type="Gene3D" id="1.10.10.10">
    <property type="entry name" value="Winged helix-like DNA-binding domain superfamily/Winged helix DNA-binding domain"/>
    <property type="match status" value="1"/>
</dbReference>
<evidence type="ECO:0000313" key="3">
    <source>
        <dbReference type="Proteomes" id="UP000744032"/>
    </source>
</evidence>
<name>A0ABX1ILE9_STRGB</name>